<feature type="region of interest" description="Disordered" evidence="1">
    <location>
        <begin position="445"/>
        <end position="468"/>
    </location>
</feature>
<keyword evidence="4" id="KW-1185">Reference proteome</keyword>
<dbReference type="Pfam" id="PF07287">
    <property type="entry name" value="AtuA"/>
    <property type="match status" value="1"/>
</dbReference>
<dbReference type="KEGG" id="cpre:Csp1_18490"/>
<name>A0A2Z3YN63_9CORY</name>
<gene>
    <name evidence="3" type="ORF">Csp1_18490</name>
</gene>
<evidence type="ECO:0000259" key="2">
    <source>
        <dbReference type="Pfam" id="PF07287"/>
    </source>
</evidence>
<proteinExistence type="predicted"/>
<dbReference type="InterPro" id="IPR010839">
    <property type="entry name" value="AtuA_N"/>
</dbReference>
<dbReference type="Proteomes" id="UP000247696">
    <property type="component" value="Chromosome"/>
</dbReference>
<organism evidence="3 4">
    <name type="scientific">Corynebacterium provencense</name>
    <dbReference type="NCBI Taxonomy" id="1737425"/>
    <lineage>
        <taxon>Bacteria</taxon>
        <taxon>Bacillati</taxon>
        <taxon>Actinomycetota</taxon>
        <taxon>Actinomycetes</taxon>
        <taxon>Mycobacteriales</taxon>
        <taxon>Corynebacteriaceae</taxon>
        <taxon>Corynebacterium</taxon>
    </lineage>
</organism>
<sequence>MKTIRIGSGAGFAGDRLDPAVKLAEDGNLDYLIFECLGERTVAAGQLRRLNDPDTGYDPLLETRMRAVLPHTVAHGTTVVTNSGAANPEAAARLIARIASEILPDRQVTVAVLTGDGVLTQVTDTDPQIWETGRPLSADNDGLVSAHAYLGVEQALPAFALGADVIVTGRLADPSLFLTPMVHEFGWQLDDWHRLGAGTMVGHLLECAGQLTGGYFADPVTKPVEGMADLGFPFADISEDGTAVLGKLAGTGGKLTRQTVREQLLYEVADPSAYLTPDVVADFTGISITTLGPDSVRVSGATGRPRTGTLKVTLGFRSGWTGEGQITYAGPRARQRAELAWSVVSDRLVRIHGVDPAALNAEFIGTGAAFRGMAPVPADLPEVRLRVAGRVPTETQAEAIGWEMEALYCSGPAGGGGARKGRGEVLAVRSTLLPRHLVEPAVATVTSAGAPRTIPGETDPDTRPEGER</sequence>
<evidence type="ECO:0000313" key="3">
    <source>
        <dbReference type="EMBL" id="AWT26625.1"/>
    </source>
</evidence>
<dbReference type="PANTHER" id="PTHR47472">
    <property type="entry name" value="PROPIONYL-COA CARBOXYLASE"/>
    <property type="match status" value="1"/>
</dbReference>
<protein>
    <recommendedName>
        <fullName evidence="2">Acyclic terpene utilisation N-terminal domain-containing protein</fullName>
    </recommendedName>
</protein>
<dbReference type="OrthoDB" id="3959640at2"/>
<dbReference type="PANTHER" id="PTHR47472:SF1">
    <property type="entry name" value="DUF1446-DOMAIN-CONTAINING PROTEIN"/>
    <property type="match status" value="1"/>
</dbReference>
<dbReference type="RefSeq" id="WP_110481617.1">
    <property type="nucleotide sequence ID" value="NZ_CP024988.1"/>
</dbReference>
<reference evidence="4" key="1">
    <citation type="submission" date="2017-11" db="EMBL/GenBank/DDBJ databases">
        <title>Otitis media/interna in a cat caused by the recently described species Corynebacterium provencense.</title>
        <authorList>
            <person name="Kittl S."/>
            <person name="Brodard I."/>
            <person name="Rychener L."/>
            <person name="Jores J."/>
            <person name="Roosje P."/>
            <person name="Gobeli Brawand S."/>
        </authorList>
    </citation>
    <scope>NUCLEOTIDE SEQUENCE [LARGE SCALE GENOMIC DNA]</scope>
    <source>
        <strain evidence="4">17KM38</strain>
    </source>
</reference>
<feature type="domain" description="Acyclic terpene utilisation N-terminal" evidence="2">
    <location>
        <begin position="4"/>
        <end position="443"/>
    </location>
</feature>
<dbReference type="EMBL" id="CP024988">
    <property type="protein sequence ID" value="AWT26625.1"/>
    <property type="molecule type" value="Genomic_DNA"/>
</dbReference>
<dbReference type="STRING" id="1737425.GCA_900049755_01020"/>
<evidence type="ECO:0000256" key="1">
    <source>
        <dbReference type="SAM" id="MobiDB-lite"/>
    </source>
</evidence>
<dbReference type="AlphaFoldDB" id="A0A2Z3YN63"/>
<evidence type="ECO:0000313" key="4">
    <source>
        <dbReference type="Proteomes" id="UP000247696"/>
    </source>
</evidence>
<accession>A0A2Z3YN63</accession>